<dbReference type="CDD" id="cd06470">
    <property type="entry name" value="ACD_IbpA-B_like"/>
    <property type="match status" value="1"/>
</dbReference>
<evidence type="ECO:0000313" key="6">
    <source>
        <dbReference type="Proteomes" id="UP000078070"/>
    </source>
</evidence>
<dbReference type="EMBL" id="CP015839">
    <property type="protein sequence ID" value="ANG61391.1"/>
    <property type="molecule type" value="Genomic_DNA"/>
</dbReference>
<keyword evidence="6" id="KW-1185">Reference proteome</keyword>
<dbReference type="InterPro" id="IPR002068">
    <property type="entry name" value="A-crystallin/Hsp20_dom"/>
</dbReference>
<evidence type="ECO:0000256" key="1">
    <source>
        <dbReference type="ARBA" id="ARBA00023016"/>
    </source>
</evidence>
<dbReference type="SUPFAM" id="SSF49764">
    <property type="entry name" value="HSP20-like chaperones"/>
    <property type="match status" value="1"/>
</dbReference>
<reference evidence="5 6" key="2">
    <citation type="journal article" date="2018" name="Int. J. Syst. Evol. Microbiol.">
        <title>Marinobacterium aestuarii sp. nov., a benzene-degrading marine bacterium isolated from estuary sediment.</title>
        <authorList>
            <person name="Bae S.S."/>
            <person name="Jung J."/>
            <person name="Chung D."/>
            <person name="Baek K."/>
        </authorList>
    </citation>
    <scope>NUCLEOTIDE SEQUENCE [LARGE SCALE GENOMIC DNA]</scope>
    <source>
        <strain evidence="5 6">ST58-10</strain>
    </source>
</reference>
<protein>
    <submittedName>
        <fullName evidence="5">Heat-shock protein</fullName>
    </submittedName>
</protein>
<name>A0A1A9EUS9_9GAMM</name>
<evidence type="ECO:0000259" key="4">
    <source>
        <dbReference type="PROSITE" id="PS01031"/>
    </source>
</evidence>
<proteinExistence type="inferred from homology"/>
<keyword evidence="1" id="KW-0346">Stress response</keyword>
<dbReference type="AlphaFoldDB" id="A0A1A9EUS9"/>
<dbReference type="Gene3D" id="2.60.40.790">
    <property type="match status" value="1"/>
</dbReference>
<evidence type="ECO:0000256" key="3">
    <source>
        <dbReference type="RuleBase" id="RU003616"/>
    </source>
</evidence>
<dbReference type="KEGG" id="mars:A8C75_02185"/>
<dbReference type="InterPro" id="IPR008978">
    <property type="entry name" value="HSP20-like_chaperone"/>
</dbReference>
<dbReference type="OrthoDB" id="6871152at2"/>
<dbReference type="PANTHER" id="PTHR47062">
    <property type="match status" value="1"/>
</dbReference>
<feature type="domain" description="SHSP" evidence="4">
    <location>
        <begin position="30"/>
        <end position="141"/>
    </location>
</feature>
<dbReference type="InterPro" id="IPR037913">
    <property type="entry name" value="ACD_IbpA/B"/>
</dbReference>
<dbReference type="RefSeq" id="WP_067377474.1">
    <property type="nucleotide sequence ID" value="NZ_CP015839.1"/>
</dbReference>
<dbReference type="PROSITE" id="PS01031">
    <property type="entry name" value="SHSP"/>
    <property type="match status" value="1"/>
</dbReference>
<dbReference type="Pfam" id="PF00011">
    <property type="entry name" value="HSP20"/>
    <property type="match status" value="1"/>
</dbReference>
<dbReference type="STRING" id="1821621.A8C75_02185"/>
<organism evidence="5 6">
    <name type="scientific">Marinobacterium aestuarii</name>
    <dbReference type="NCBI Taxonomy" id="1821621"/>
    <lineage>
        <taxon>Bacteria</taxon>
        <taxon>Pseudomonadati</taxon>
        <taxon>Pseudomonadota</taxon>
        <taxon>Gammaproteobacteria</taxon>
        <taxon>Oceanospirillales</taxon>
        <taxon>Oceanospirillaceae</taxon>
        <taxon>Marinobacterium</taxon>
    </lineage>
</organism>
<evidence type="ECO:0000256" key="2">
    <source>
        <dbReference type="PROSITE-ProRule" id="PRU00285"/>
    </source>
</evidence>
<sequence>MNTIDFSPLYRSSIGFDRLAAMLDSSLRADTSASGYPPYNIEVLDDERYSISLAVAGFSKQELDIRVENSVLSVAGKKADTGTDSRFLYQGIATRSFERRFNLADHVEVISAELNNGLLTIGLQRQLPEAMKPRSITIDEGASVLEHDKSGGQAA</sequence>
<comment type="similarity">
    <text evidence="2 3">Belongs to the small heat shock protein (HSP20) family.</text>
</comment>
<evidence type="ECO:0000313" key="5">
    <source>
        <dbReference type="EMBL" id="ANG61391.1"/>
    </source>
</evidence>
<dbReference type="PANTHER" id="PTHR47062:SF1">
    <property type="entry name" value="SMALL HEAT SHOCK PROTEIN IBPA"/>
    <property type="match status" value="1"/>
</dbReference>
<reference evidence="6" key="1">
    <citation type="submission" date="2016-05" db="EMBL/GenBank/DDBJ databases">
        <authorList>
            <person name="Baek K."/>
            <person name="Yang S.-J."/>
        </authorList>
    </citation>
    <scope>NUCLEOTIDE SEQUENCE [LARGE SCALE GENOMIC DNA]</scope>
    <source>
        <strain evidence="6">ST58-10</strain>
    </source>
</reference>
<accession>A0A1A9EUS9</accession>
<dbReference type="Proteomes" id="UP000078070">
    <property type="component" value="Chromosome"/>
</dbReference>
<gene>
    <name evidence="5" type="ORF">A8C75_02185</name>
</gene>